<reference evidence="2" key="2">
    <citation type="submission" date="2015-01" db="EMBL/GenBank/DDBJ databases">
        <title>Evolutionary Origins and Diversification of the Mycorrhizal Mutualists.</title>
        <authorList>
            <consortium name="DOE Joint Genome Institute"/>
            <consortium name="Mycorrhizal Genomics Consortium"/>
            <person name="Kohler A."/>
            <person name="Kuo A."/>
            <person name="Nagy L.G."/>
            <person name="Floudas D."/>
            <person name="Copeland A."/>
            <person name="Barry K.W."/>
            <person name="Cichocki N."/>
            <person name="Veneault-Fourrey C."/>
            <person name="LaButti K."/>
            <person name="Lindquist E.A."/>
            <person name="Lipzen A."/>
            <person name="Lundell T."/>
            <person name="Morin E."/>
            <person name="Murat C."/>
            <person name="Riley R."/>
            <person name="Ohm R."/>
            <person name="Sun H."/>
            <person name="Tunlid A."/>
            <person name="Henrissat B."/>
            <person name="Grigoriev I.V."/>
            <person name="Hibbett D.S."/>
            <person name="Martin F."/>
        </authorList>
    </citation>
    <scope>NUCLEOTIDE SEQUENCE [LARGE SCALE GENOMIC DNA]</scope>
    <source>
        <strain evidence="2">Ve08.2h10</strain>
    </source>
</reference>
<proteinExistence type="predicted"/>
<reference evidence="1 2" key="1">
    <citation type="submission" date="2014-04" db="EMBL/GenBank/DDBJ databases">
        <authorList>
            <consortium name="DOE Joint Genome Institute"/>
            <person name="Kuo A."/>
            <person name="Kohler A."/>
            <person name="Jargeat P."/>
            <person name="Nagy L.G."/>
            <person name="Floudas D."/>
            <person name="Copeland A."/>
            <person name="Barry K.W."/>
            <person name="Cichocki N."/>
            <person name="Veneault-Fourrey C."/>
            <person name="LaButti K."/>
            <person name="Lindquist E.A."/>
            <person name="Lipzen A."/>
            <person name="Lundell T."/>
            <person name="Morin E."/>
            <person name="Murat C."/>
            <person name="Sun H."/>
            <person name="Tunlid A."/>
            <person name="Henrissat B."/>
            <person name="Grigoriev I.V."/>
            <person name="Hibbett D.S."/>
            <person name="Martin F."/>
            <person name="Nordberg H.P."/>
            <person name="Cantor M.N."/>
            <person name="Hua S.X."/>
        </authorList>
    </citation>
    <scope>NUCLEOTIDE SEQUENCE [LARGE SCALE GENOMIC DNA]</scope>
    <source>
        <strain evidence="1 2">Ve08.2h10</strain>
    </source>
</reference>
<sequence length="50" mass="5589">MPLWILLPSMRTISLQDNFPVLLLCSLNAFSPLPPTWPHVNTSSVLSVQL</sequence>
<evidence type="ECO:0000313" key="1">
    <source>
        <dbReference type="EMBL" id="KIK96776.1"/>
    </source>
</evidence>
<name>A0A0D0E0E3_9AGAM</name>
<dbReference type="EMBL" id="KN824968">
    <property type="protein sequence ID" value="KIK96776.1"/>
    <property type="molecule type" value="Genomic_DNA"/>
</dbReference>
<dbReference type="AlphaFoldDB" id="A0A0D0E0E3"/>
<accession>A0A0D0E0E3</accession>
<protein>
    <submittedName>
        <fullName evidence="1">Uncharacterized protein</fullName>
    </submittedName>
</protein>
<organism evidence="1 2">
    <name type="scientific">Paxillus rubicundulus Ve08.2h10</name>
    <dbReference type="NCBI Taxonomy" id="930991"/>
    <lineage>
        <taxon>Eukaryota</taxon>
        <taxon>Fungi</taxon>
        <taxon>Dikarya</taxon>
        <taxon>Basidiomycota</taxon>
        <taxon>Agaricomycotina</taxon>
        <taxon>Agaricomycetes</taxon>
        <taxon>Agaricomycetidae</taxon>
        <taxon>Boletales</taxon>
        <taxon>Paxilineae</taxon>
        <taxon>Paxillaceae</taxon>
        <taxon>Paxillus</taxon>
    </lineage>
</organism>
<dbReference type="Proteomes" id="UP000054538">
    <property type="component" value="Unassembled WGS sequence"/>
</dbReference>
<dbReference type="InParanoid" id="A0A0D0E0E3"/>
<evidence type="ECO:0000313" key="2">
    <source>
        <dbReference type="Proteomes" id="UP000054538"/>
    </source>
</evidence>
<gene>
    <name evidence="1" type="ORF">PAXRUDRAFT_769424</name>
</gene>
<keyword evidence="2" id="KW-1185">Reference proteome</keyword>
<dbReference type="HOGENOM" id="CLU_3125523_0_0_1"/>